<dbReference type="Proteomes" id="UP000027195">
    <property type="component" value="Unassembled WGS sequence"/>
</dbReference>
<proteinExistence type="predicted"/>
<keyword evidence="2" id="KW-1185">Reference proteome</keyword>
<accession>A0A067ML40</accession>
<protein>
    <submittedName>
        <fullName evidence="1">Uncharacterized protein</fullName>
    </submittedName>
</protein>
<dbReference type="HOGENOM" id="CLU_2454428_0_0_1"/>
<dbReference type="EMBL" id="KL198051">
    <property type="protein sequence ID" value="KDQ12276.1"/>
    <property type="molecule type" value="Genomic_DNA"/>
</dbReference>
<reference evidence="2" key="1">
    <citation type="journal article" date="2014" name="Proc. Natl. Acad. Sci. U.S.A.">
        <title>Extensive sampling of basidiomycete genomes demonstrates inadequacy of the white-rot/brown-rot paradigm for wood decay fungi.</title>
        <authorList>
            <person name="Riley R."/>
            <person name="Salamov A.A."/>
            <person name="Brown D.W."/>
            <person name="Nagy L.G."/>
            <person name="Floudas D."/>
            <person name="Held B.W."/>
            <person name="Levasseur A."/>
            <person name="Lombard V."/>
            <person name="Morin E."/>
            <person name="Otillar R."/>
            <person name="Lindquist E.A."/>
            <person name="Sun H."/>
            <person name="LaButti K.M."/>
            <person name="Schmutz J."/>
            <person name="Jabbour D."/>
            <person name="Luo H."/>
            <person name="Baker S.E."/>
            <person name="Pisabarro A.G."/>
            <person name="Walton J.D."/>
            <person name="Blanchette R.A."/>
            <person name="Henrissat B."/>
            <person name="Martin F."/>
            <person name="Cullen D."/>
            <person name="Hibbett D.S."/>
            <person name="Grigoriev I.V."/>
        </authorList>
    </citation>
    <scope>NUCLEOTIDE SEQUENCE [LARGE SCALE GENOMIC DNA]</scope>
    <source>
        <strain evidence="2">FD-172 SS1</strain>
    </source>
</reference>
<organism evidence="1 2">
    <name type="scientific">Botryobasidium botryosum (strain FD-172 SS1)</name>
    <dbReference type="NCBI Taxonomy" id="930990"/>
    <lineage>
        <taxon>Eukaryota</taxon>
        <taxon>Fungi</taxon>
        <taxon>Dikarya</taxon>
        <taxon>Basidiomycota</taxon>
        <taxon>Agaricomycotina</taxon>
        <taxon>Agaricomycetes</taxon>
        <taxon>Cantharellales</taxon>
        <taxon>Botryobasidiaceae</taxon>
        <taxon>Botryobasidium</taxon>
    </lineage>
</organism>
<name>A0A067ML40_BOTB1</name>
<evidence type="ECO:0000313" key="2">
    <source>
        <dbReference type="Proteomes" id="UP000027195"/>
    </source>
</evidence>
<evidence type="ECO:0000313" key="1">
    <source>
        <dbReference type="EMBL" id="KDQ12276.1"/>
    </source>
</evidence>
<dbReference type="AlphaFoldDB" id="A0A067ML40"/>
<gene>
    <name evidence="1" type="ORF">BOTBODRAFT_419670</name>
</gene>
<sequence length="89" mass="9905">MTSIVLGLPFTEPTLTCPLARANSSPLLSWRLTLLGSNTNIMLAFYGVRLPLFARGNSLALCSTVWRDCWLGRFTCDFSSIWPFGLFPC</sequence>
<dbReference type="InParanoid" id="A0A067ML40"/>